<accession>A0A328JTC1</accession>
<gene>
    <name evidence="1" type="ORF">HY3_00015</name>
</gene>
<evidence type="ECO:0000313" key="1">
    <source>
        <dbReference type="EMBL" id="RAN35994.1"/>
    </source>
</evidence>
<dbReference type="NCBIfam" id="TIGR04433">
    <property type="entry name" value="UrcA_uranyl"/>
    <property type="match status" value="1"/>
</dbReference>
<sequence length="100" mass="10925">MIRTITTIAIAAAAISAPAYAASDDFTMEIDLNRAQLQTVEGAKAEFDKISDQVTKSCEAEYAEFGLGKDYAVTVCERRTMKKVVAYVDNQNFTAAYQGK</sequence>
<evidence type="ECO:0000313" key="2">
    <source>
        <dbReference type="Proteomes" id="UP000249123"/>
    </source>
</evidence>
<dbReference type="EMBL" id="AWFB01000001">
    <property type="protein sequence ID" value="RAN35994.1"/>
    <property type="molecule type" value="Genomic_DNA"/>
</dbReference>
<keyword evidence="2" id="KW-1185">Reference proteome</keyword>
<protein>
    <submittedName>
        <fullName evidence="1">Uncharacterized protein</fullName>
    </submittedName>
</protein>
<name>A0A062TYL9_9PROT</name>
<dbReference type="Proteomes" id="UP000249123">
    <property type="component" value="Unassembled WGS sequence"/>
</dbReference>
<dbReference type="AlphaFoldDB" id="A0A062TYL9"/>
<accession>A0A062TYL9</accession>
<reference evidence="1 2" key="1">
    <citation type="submission" date="2013-04" db="EMBL/GenBank/DDBJ databases">
        <title>Hyphomonas sp. T24B3 Genome Sequencing.</title>
        <authorList>
            <person name="Lai Q."/>
            <person name="Shao Z."/>
        </authorList>
    </citation>
    <scope>NUCLEOTIDE SEQUENCE [LARGE SCALE GENOMIC DNA]</scope>
    <source>
        <strain evidence="1 2">T24B3</strain>
    </source>
</reference>
<comment type="caution">
    <text evidence="1">The sequence shown here is derived from an EMBL/GenBank/DDBJ whole genome shotgun (WGS) entry which is preliminary data.</text>
</comment>
<dbReference type="RefSeq" id="WP_034823746.1">
    <property type="nucleotide sequence ID" value="NZ_AWFA01000001.1"/>
</dbReference>
<organism evidence="1 2">
    <name type="scientific">Hyphomonas pacifica</name>
    <dbReference type="NCBI Taxonomy" id="1280941"/>
    <lineage>
        <taxon>Bacteria</taxon>
        <taxon>Pseudomonadati</taxon>
        <taxon>Pseudomonadota</taxon>
        <taxon>Alphaproteobacteria</taxon>
        <taxon>Hyphomonadales</taxon>
        <taxon>Hyphomonadaceae</taxon>
        <taxon>Hyphomonas</taxon>
    </lineage>
</organism>
<proteinExistence type="predicted"/>
<dbReference type="OrthoDB" id="7620342at2"/>
<dbReference type="InterPro" id="IPR030972">
    <property type="entry name" value="UrcA_uranyl"/>
</dbReference>